<sequence length="107" mass="12074">MPDKLGVALNAEELYRESAFEIHGRPKTTRNNINDYYVRDPPNNHELSPVPPKVRSGHGKFPEEAKEARRQSKPRAPKPREPEVLALGRKDRTQDLADVAVDNSVHG</sequence>
<dbReference type="EMBL" id="JAACJK010000163">
    <property type="protein sequence ID" value="KAF5326564.1"/>
    <property type="molecule type" value="Genomic_DNA"/>
</dbReference>
<name>A0A8H5F7H4_9AGAR</name>
<organism evidence="1 2">
    <name type="scientific">Ephemerocybe angulata</name>
    <dbReference type="NCBI Taxonomy" id="980116"/>
    <lineage>
        <taxon>Eukaryota</taxon>
        <taxon>Fungi</taxon>
        <taxon>Dikarya</taxon>
        <taxon>Basidiomycota</taxon>
        <taxon>Agaricomycotina</taxon>
        <taxon>Agaricomycetes</taxon>
        <taxon>Agaricomycetidae</taxon>
        <taxon>Agaricales</taxon>
        <taxon>Agaricineae</taxon>
        <taxon>Psathyrellaceae</taxon>
        <taxon>Ephemerocybe</taxon>
    </lineage>
</organism>
<protein>
    <submittedName>
        <fullName evidence="1">Uncharacterized protein</fullName>
    </submittedName>
</protein>
<gene>
    <name evidence="1" type="ORF">D9611_000756</name>
</gene>
<dbReference type="OrthoDB" id="3224585at2759"/>
<dbReference type="AlphaFoldDB" id="A0A8H5F7H4"/>
<evidence type="ECO:0000313" key="2">
    <source>
        <dbReference type="Proteomes" id="UP000541558"/>
    </source>
</evidence>
<proteinExistence type="predicted"/>
<evidence type="ECO:0000313" key="1">
    <source>
        <dbReference type="EMBL" id="KAF5326564.1"/>
    </source>
</evidence>
<accession>A0A8H5F7H4</accession>
<keyword evidence="2" id="KW-1185">Reference proteome</keyword>
<comment type="caution">
    <text evidence="1">The sequence shown here is derived from an EMBL/GenBank/DDBJ whole genome shotgun (WGS) entry which is preliminary data.</text>
</comment>
<reference evidence="1 2" key="1">
    <citation type="journal article" date="2020" name="ISME J.">
        <title>Uncovering the hidden diversity of litter-decomposition mechanisms in mushroom-forming fungi.</title>
        <authorList>
            <person name="Floudas D."/>
            <person name="Bentzer J."/>
            <person name="Ahren D."/>
            <person name="Johansson T."/>
            <person name="Persson P."/>
            <person name="Tunlid A."/>
        </authorList>
    </citation>
    <scope>NUCLEOTIDE SEQUENCE [LARGE SCALE GENOMIC DNA]</scope>
    <source>
        <strain evidence="1 2">CBS 175.51</strain>
    </source>
</reference>
<dbReference type="Proteomes" id="UP000541558">
    <property type="component" value="Unassembled WGS sequence"/>
</dbReference>